<sequence>MLPEKETKITVLNPSLASYGQLENNFHDSVSCPCQNIAVLYDVILSIESIYHQKKLNDSIYSRFSPTTSISVIVGELFIEIWINQSSYESYYAACEPQYCRYEYTRRNDLLYLLTSLHGVNGGLTVGLRFFVWNAVMIFEKIKHRIGIPFNLAQLSVSPFIIAGNPALA</sequence>
<organism evidence="1 5">
    <name type="scientific">Rotaria socialis</name>
    <dbReference type="NCBI Taxonomy" id="392032"/>
    <lineage>
        <taxon>Eukaryota</taxon>
        <taxon>Metazoa</taxon>
        <taxon>Spiralia</taxon>
        <taxon>Gnathifera</taxon>
        <taxon>Rotifera</taxon>
        <taxon>Eurotatoria</taxon>
        <taxon>Bdelloidea</taxon>
        <taxon>Philodinida</taxon>
        <taxon>Philodinidae</taxon>
        <taxon>Rotaria</taxon>
    </lineage>
</organism>
<dbReference type="EMBL" id="CAJNYV010003271">
    <property type="protein sequence ID" value="CAF3555705.1"/>
    <property type="molecule type" value="Genomic_DNA"/>
</dbReference>
<evidence type="ECO:0000313" key="3">
    <source>
        <dbReference type="EMBL" id="CAF4450729.1"/>
    </source>
</evidence>
<evidence type="ECO:0000313" key="1">
    <source>
        <dbReference type="EMBL" id="CAF3355605.1"/>
    </source>
</evidence>
<dbReference type="Proteomes" id="UP000663851">
    <property type="component" value="Unassembled WGS sequence"/>
</dbReference>
<dbReference type="Proteomes" id="UP000663865">
    <property type="component" value="Unassembled WGS sequence"/>
</dbReference>
<protein>
    <submittedName>
        <fullName evidence="1">Uncharacterized protein</fullName>
    </submittedName>
</protein>
<evidence type="ECO:0000313" key="5">
    <source>
        <dbReference type="Proteomes" id="UP000663833"/>
    </source>
</evidence>
<name>A0A817WH79_9BILA</name>
<gene>
    <name evidence="3" type="ORF">HFQ381_LOCUS23863</name>
    <name evidence="2" type="ORF">KIK155_LOCUS18676</name>
    <name evidence="1" type="ORF">LUA448_LOCUS13469</name>
    <name evidence="4" type="ORF">TOA249_LOCUS27156</name>
</gene>
<comment type="caution">
    <text evidence="1">The sequence shown here is derived from an EMBL/GenBank/DDBJ whole genome shotgun (WGS) entry which is preliminary data.</text>
</comment>
<proteinExistence type="predicted"/>
<dbReference type="EMBL" id="CAJOBS010003372">
    <property type="protein sequence ID" value="CAF4854378.1"/>
    <property type="molecule type" value="Genomic_DNA"/>
</dbReference>
<dbReference type="Proteomes" id="UP000663838">
    <property type="component" value="Unassembled WGS sequence"/>
</dbReference>
<dbReference type="EMBL" id="CAJNYD010001625">
    <property type="protein sequence ID" value="CAF3355605.1"/>
    <property type="molecule type" value="Genomic_DNA"/>
</dbReference>
<accession>A0A817WH79</accession>
<dbReference type="AlphaFoldDB" id="A0A817WH79"/>
<reference evidence="1" key="1">
    <citation type="submission" date="2021-02" db="EMBL/GenBank/DDBJ databases">
        <authorList>
            <person name="Nowell W R."/>
        </authorList>
    </citation>
    <scope>NUCLEOTIDE SEQUENCE</scope>
</reference>
<dbReference type="EMBL" id="CAJOBO010002433">
    <property type="protein sequence ID" value="CAF4450729.1"/>
    <property type="molecule type" value="Genomic_DNA"/>
</dbReference>
<evidence type="ECO:0000313" key="4">
    <source>
        <dbReference type="EMBL" id="CAF4854378.1"/>
    </source>
</evidence>
<dbReference type="Proteomes" id="UP000663833">
    <property type="component" value="Unassembled WGS sequence"/>
</dbReference>
<evidence type="ECO:0000313" key="2">
    <source>
        <dbReference type="EMBL" id="CAF3555705.1"/>
    </source>
</evidence>